<feature type="region of interest" description="Disordered" evidence="1">
    <location>
        <begin position="17"/>
        <end position="62"/>
    </location>
</feature>
<gene>
    <name evidence="2" type="ORF">CEXT_454761</name>
</gene>
<name>A0AAV4Y3F7_CAEEX</name>
<dbReference type="AlphaFoldDB" id="A0AAV4Y3F7"/>
<protein>
    <submittedName>
        <fullName evidence="2">Uncharacterized protein</fullName>
    </submittedName>
</protein>
<comment type="caution">
    <text evidence="2">The sequence shown here is derived from an EMBL/GenBank/DDBJ whole genome shotgun (WGS) entry which is preliminary data.</text>
</comment>
<reference evidence="2 3" key="1">
    <citation type="submission" date="2021-06" db="EMBL/GenBank/DDBJ databases">
        <title>Caerostris extrusa draft genome.</title>
        <authorList>
            <person name="Kono N."/>
            <person name="Arakawa K."/>
        </authorList>
    </citation>
    <scope>NUCLEOTIDE SEQUENCE [LARGE SCALE GENOMIC DNA]</scope>
</reference>
<keyword evidence="3" id="KW-1185">Reference proteome</keyword>
<organism evidence="2 3">
    <name type="scientific">Caerostris extrusa</name>
    <name type="common">Bark spider</name>
    <name type="synonym">Caerostris bankana</name>
    <dbReference type="NCBI Taxonomy" id="172846"/>
    <lineage>
        <taxon>Eukaryota</taxon>
        <taxon>Metazoa</taxon>
        <taxon>Ecdysozoa</taxon>
        <taxon>Arthropoda</taxon>
        <taxon>Chelicerata</taxon>
        <taxon>Arachnida</taxon>
        <taxon>Araneae</taxon>
        <taxon>Araneomorphae</taxon>
        <taxon>Entelegynae</taxon>
        <taxon>Araneoidea</taxon>
        <taxon>Araneidae</taxon>
        <taxon>Caerostris</taxon>
    </lineage>
</organism>
<evidence type="ECO:0000313" key="3">
    <source>
        <dbReference type="Proteomes" id="UP001054945"/>
    </source>
</evidence>
<evidence type="ECO:0000256" key="1">
    <source>
        <dbReference type="SAM" id="MobiDB-lite"/>
    </source>
</evidence>
<dbReference type="EMBL" id="BPLR01001299">
    <property type="protein sequence ID" value="GIZ01429.1"/>
    <property type="molecule type" value="Genomic_DNA"/>
</dbReference>
<feature type="compositionally biased region" description="Polar residues" evidence="1">
    <location>
        <begin position="17"/>
        <end position="34"/>
    </location>
</feature>
<proteinExistence type="predicted"/>
<sequence>MYQQFYAGSAQARNFGKKNSTYHLRSSGINQSAPRTRTTDTRGGTKEVSGGRLESLNDKGTKKGGVGVTDCKNSAIVVYKRSRDICLDKHLNATTHKIVDLVEGFESFRHLH</sequence>
<accession>A0AAV4Y3F7</accession>
<dbReference type="Proteomes" id="UP001054945">
    <property type="component" value="Unassembled WGS sequence"/>
</dbReference>
<evidence type="ECO:0000313" key="2">
    <source>
        <dbReference type="EMBL" id="GIZ01429.1"/>
    </source>
</evidence>